<evidence type="ECO:0000313" key="2">
    <source>
        <dbReference type="EMBL" id="GHF41724.1"/>
    </source>
</evidence>
<feature type="signal peptide" evidence="1">
    <location>
        <begin position="1"/>
        <end position="23"/>
    </location>
</feature>
<proteinExistence type="predicted"/>
<reference evidence="3" key="1">
    <citation type="journal article" date="2019" name="Int. J. Syst. Evol. Microbiol.">
        <title>The Global Catalogue of Microorganisms (GCM) 10K type strain sequencing project: providing services to taxonomists for standard genome sequencing and annotation.</title>
        <authorList>
            <consortium name="The Broad Institute Genomics Platform"/>
            <consortium name="The Broad Institute Genome Sequencing Center for Infectious Disease"/>
            <person name="Wu L."/>
            <person name="Ma J."/>
        </authorList>
    </citation>
    <scope>NUCLEOTIDE SEQUENCE [LARGE SCALE GENOMIC DNA]</scope>
    <source>
        <strain evidence="3">CGMCC 1.18437</strain>
    </source>
</reference>
<protein>
    <submittedName>
        <fullName evidence="2">Uncharacterized protein</fullName>
    </submittedName>
</protein>
<sequence>MTPVRLRRLSALLAVLSGAPALAYVPSLSSAQLQEAAAQAQRLAQSADSGYPVRPYTLYAVEDNLRLVAANGDVDAVTIATPFERTRYQVFVHKIGDDPITPAQAREQAQLPDHQVAFIVFAHGSSPDDQDFLKGISALTFTLGGRTLRPASRDLSDTSLSQYPRTVGEIGLRYIGTVTTRYVIPAGLEAASGTLSFTDATGKTFRMPVNLSRYR</sequence>
<gene>
    <name evidence="2" type="ORF">GCM10017781_18060</name>
</gene>
<keyword evidence="1" id="KW-0732">Signal</keyword>
<name>A0ABQ3JN35_9DEIO</name>
<comment type="caution">
    <text evidence="2">The sequence shown here is derived from an EMBL/GenBank/DDBJ whole genome shotgun (WGS) entry which is preliminary data.</text>
</comment>
<evidence type="ECO:0000256" key="1">
    <source>
        <dbReference type="SAM" id="SignalP"/>
    </source>
</evidence>
<keyword evidence="3" id="KW-1185">Reference proteome</keyword>
<feature type="chain" id="PRO_5046220389" evidence="1">
    <location>
        <begin position="24"/>
        <end position="215"/>
    </location>
</feature>
<accession>A0ABQ3JN35</accession>
<evidence type="ECO:0000313" key="3">
    <source>
        <dbReference type="Proteomes" id="UP000619376"/>
    </source>
</evidence>
<organism evidence="2 3">
    <name type="scientific">Deinococcus metalli</name>
    <dbReference type="NCBI Taxonomy" id="1141878"/>
    <lineage>
        <taxon>Bacteria</taxon>
        <taxon>Thermotogati</taxon>
        <taxon>Deinococcota</taxon>
        <taxon>Deinococci</taxon>
        <taxon>Deinococcales</taxon>
        <taxon>Deinococcaceae</taxon>
        <taxon>Deinococcus</taxon>
    </lineage>
</organism>
<dbReference type="EMBL" id="BNAJ01000003">
    <property type="protein sequence ID" value="GHF41724.1"/>
    <property type="molecule type" value="Genomic_DNA"/>
</dbReference>
<dbReference type="Proteomes" id="UP000619376">
    <property type="component" value="Unassembled WGS sequence"/>
</dbReference>